<dbReference type="PANTHER" id="PTHR33169:SF14">
    <property type="entry name" value="TRANSCRIPTIONAL REGULATOR RV3488"/>
    <property type="match status" value="1"/>
</dbReference>
<feature type="domain" description="Transcription regulator PadR N-terminal" evidence="1">
    <location>
        <begin position="14"/>
        <end position="86"/>
    </location>
</feature>
<dbReference type="InterPro" id="IPR036388">
    <property type="entry name" value="WH-like_DNA-bd_sf"/>
</dbReference>
<reference evidence="2" key="2">
    <citation type="submission" date="2021-04" db="EMBL/GenBank/DDBJ databases">
        <authorList>
            <person name="Gilroy R."/>
        </authorList>
    </citation>
    <scope>NUCLEOTIDE SEQUENCE</scope>
    <source>
        <strain evidence="2">CHK187-11901</strain>
    </source>
</reference>
<dbReference type="Gene3D" id="1.10.10.10">
    <property type="entry name" value="Winged helix-like DNA-binding domain superfamily/Winged helix DNA-binding domain"/>
    <property type="match status" value="1"/>
</dbReference>
<protein>
    <submittedName>
        <fullName evidence="2">PadR family transcriptional regulator</fullName>
    </submittedName>
</protein>
<dbReference type="Proteomes" id="UP000823896">
    <property type="component" value="Unassembled WGS sequence"/>
</dbReference>
<comment type="caution">
    <text evidence="2">The sequence shown here is derived from an EMBL/GenBank/DDBJ whole genome shotgun (WGS) entry which is preliminary data.</text>
</comment>
<proteinExistence type="predicted"/>
<name>A0A9D2NRG1_9FIRM</name>
<accession>A0A9D2NRG1</accession>
<sequence length="103" mass="11998">MSKENAFFKMEMLVLLVLKKQDCYGYEIANYMKEQTDGIIDMNLGTLYPVLYRLVNDGCITGTDKIEGRRMRVYYHLEPKGEEVLNNLTTKYQAWVSAISKLM</sequence>
<dbReference type="PANTHER" id="PTHR33169">
    <property type="entry name" value="PADR-FAMILY TRANSCRIPTIONAL REGULATOR"/>
    <property type="match status" value="1"/>
</dbReference>
<dbReference type="InterPro" id="IPR005149">
    <property type="entry name" value="Tscrpt_reg_PadR_N"/>
</dbReference>
<dbReference type="InterPro" id="IPR052509">
    <property type="entry name" value="Metal_resp_DNA-bind_regulator"/>
</dbReference>
<organism evidence="2 3">
    <name type="scientific">Candidatus Merdibacter merdavium</name>
    <dbReference type="NCBI Taxonomy" id="2838692"/>
    <lineage>
        <taxon>Bacteria</taxon>
        <taxon>Bacillati</taxon>
        <taxon>Bacillota</taxon>
        <taxon>Erysipelotrichia</taxon>
        <taxon>Erysipelotrichales</taxon>
        <taxon>Erysipelotrichaceae</taxon>
        <taxon>Merdibacter</taxon>
    </lineage>
</organism>
<evidence type="ECO:0000313" key="2">
    <source>
        <dbReference type="EMBL" id="HJC35990.1"/>
    </source>
</evidence>
<dbReference type="SUPFAM" id="SSF46785">
    <property type="entry name" value="Winged helix' DNA-binding domain"/>
    <property type="match status" value="1"/>
</dbReference>
<dbReference type="InterPro" id="IPR036390">
    <property type="entry name" value="WH_DNA-bd_sf"/>
</dbReference>
<dbReference type="Pfam" id="PF03551">
    <property type="entry name" value="PadR"/>
    <property type="match status" value="1"/>
</dbReference>
<gene>
    <name evidence="2" type="ORF">H9702_02525</name>
</gene>
<reference evidence="2" key="1">
    <citation type="journal article" date="2021" name="PeerJ">
        <title>Extensive microbial diversity within the chicken gut microbiome revealed by metagenomics and culture.</title>
        <authorList>
            <person name="Gilroy R."/>
            <person name="Ravi A."/>
            <person name="Getino M."/>
            <person name="Pursley I."/>
            <person name="Horton D.L."/>
            <person name="Alikhan N.F."/>
            <person name="Baker D."/>
            <person name="Gharbi K."/>
            <person name="Hall N."/>
            <person name="Watson M."/>
            <person name="Adriaenssens E.M."/>
            <person name="Foster-Nyarko E."/>
            <person name="Jarju S."/>
            <person name="Secka A."/>
            <person name="Antonio M."/>
            <person name="Oren A."/>
            <person name="Chaudhuri R.R."/>
            <person name="La Ragione R."/>
            <person name="Hildebrand F."/>
            <person name="Pallen M.J."/>
        </authorList>
    </citation>
    <scope>NUCLEOTIDE SEQUENCE</scope>
    <source>
        <strain evidence="2">CHK187-11901</strain>
    </source>
</reference>
<dbReference type="AlphaFoldDB" id="A0A9D2NRG1"/>
<evidence type="ECO:0000259" key="1">
    <source>
        <dbReference type="Pfam" id="PF03551"/>
    </source>
</evidence>
<dbReference type="EMBL" id="DWWM01000014">
    <property type="protein sequence ID" value="HJC35990.1"/>
    <property type="molecule type" value="Genomic_DNA"/>
</dbReference>
<evidence type="ECO:0000313" key="3">
    <source>
        <dbReference type="Proteomes" id="UP000823896"/>
    </source>
</evidence>